<proteinExistence type="predicted"/>
<dbReference type="InterPro" id="IPR013830">
    <property type="entry name" value="SGNH_hydro"/>
</dbReference>
<reference evidence="2 3" key="1">
    <citation type="submission" date="2021-01" db="EMBL/GenBank/DDBJ databases">
        <title>Sequencing the genomes of 1000 actinobacteria strains.</title>
        <authorList>
            <person name="Klenk H.-P."/>
        </authorList>
    </citation>
    <scope>NUCLEOTIDE SEQUENCE [LARGE SCALE GENOMIC DNA]</scope>
    <source>
        <strain evidence="2 3">DSM 18239</strain>
    </source>
</reference>
<evidence type="ECO:0000313" key="3">
    <source>
        <dbReference type="Proteomes" id="UP000732378"/>
    </source>
</evidence>
<feature type="domain" description="SGNH hydrolase-type esterase" evidence="1">
    <location>
        <begin position="20"/>
        <end position="200"/>
    </location>
</feature>
<dbReference type="Pfam" id="PF13472">
    <property type="entry name" value="Lipase_GDSL_2"/>
    <property type="match status" value="1"/>
</dbReference>
<evidence type="ECO:0000313" key="2">
    <source>
        <dbReference type="EMBL" id="MBM7507144.1"/>
    </source>
</evidence>
<dbReference type="Proteomes" id="UP000732378">
    <property type="component" value="Unassembled WGS sequence"/>
</dbReference>
<dbReference type="EMBL" id="JAFBBZ010000001">
    <property type="protein sequence ID" value="MBM7507144.1"/>
    <property type="molecule type" value="Genomic_DNA"/>
</dbReference>
<name>A0ABS2M7I0_9ACTN</name>
<dbReference type="PANTHER" id="PTHR43784:SF2">
    <property type="entry name" value="GDSL-LIKE LIPASE_ACYLHYDROLASE, PUTATIVE (AFU_ORTHOLOGUE AFUA_2G00820)-RELATED"/>
    <property type="match status" value="1"/>
</dbReference>
<dbReference type="InterPro" id="IPR053140">
    <property type="entry name" value="GDSL_Rv0518-like"/>
</dbReference>
<sequence length="274" mass="29222">MAAPTPSADRCGTRYLRFAALGDSSTFGLGDPVAPSVSPTGWRGWARLLADALATSYDVSFCNLAVSGATSRCVVTGQLDDAVAHRPDVASLVVGINDTMRSTWDPVRLREDLMGAAEALHGTGALLLAARFHDHGRVLGLPAVLRRPLAARIAAVNTVYDEVHATYGGLRVDLALRPEVLDRSFWSVDRLHPSELGHRVLARGFGDLLAAEGLVSTPVSTVPGGGVPGSWRSDLRWCVAEGAPWIGRRARDLGPWAVRTAWHEARALPVRAGQ</sequence>
<gene>
    <name evidence="2" type="ORF">JOE61_000958</name>
</gene>
<evidence type="ECO:0000259" key="1">
    <source>
        <dbReference type="Pfam" id="PF13472"/>
    </source>
</evidence>
<dbReference type="PANTHER" id="PTHR43784">
    <property type="entry name" value="GDSL-LIKE LIPASE/ACYLHYDROLASE, PUTATIVE (AFU_ORTHOLOGUE AFUA_2G00820)-RELATED"/>
    <property type="match status" value="1"/>
</dbReference>
<dbReference type="Gene3D" id="3.40.50.1110">
    <property type="entry name" value="SGNH hydrolase"/>
    <property type="match status" value="1"/>
</dbReference>
<comment type="caution">
    <text evidence="2">The sequence shown here is derived from an EMBL/GenBank/DDBJ whole genome shotgun (WGS) entry which is preliminary data.</text>
</comment>
<accession>A0ABS2M7I0</accession>
<organism evidence="2 3">
    <name type="scientific">Nocardioides salarius</name>
    <dbReference type="NCBI Taxonomy" id="374513"/>
    <lineage>
        <taxon>Bacteria</taxon>
        <taxon>Bacillati</taxon>
        <taxon>Actinomycetota</taxon>
        <taxon>Actinomycetes</taxon>
        <taxon>Propionibacteriales</taxon>
        <taxon>Nocardioidaceae</taxon>
        <taxon>Nocardioides</taxon>
    </lineage>
</organism>
<keyword evidence="3" id="KW-1185">Reference proteome</keyword>
<dbReference type="CDD" id="cd01832">
    <property type="entry name" value="SGNH_hydrolase_like_1"/>
    <property type="match status" value="1"/>
</dbReference>
<dbReference type="RefSeq" id="WP_193667743.1">
    <property type="nucleotide sequence ID" value="NZ_JACDTV010000003.1"/>
</dbReference>
<dbReference type="InterPro" id="IPR036514">
    <property type="entry name" value="SGNH_hydro_sf"/>
</dbReference>
<dbReference type="SUPFAM" id="SSF52266">
    <property type="entry name" value="SGNH hydrolase"/>
    <property type="match status" value="1"/>
</dbReference>
<protein>
    <submittedName>
        <fullName evidence="2">Lysophospholipase L1-like esterase</fullName>
    </submittedName>
</protein>